<protein>
    <submittedName>
        <fullName evidence="2">Uncharacterized protein</fullName>
    </submittedName>
</protein>
<feature type="region of interest" description="Disordered" evidence="1">
    <location>
        <begin position="542"/>
        <end position="575"/>
    </location>
</feature>
<dbReference type="AlphaFoldDB" id="A0A9N9UFL7"/>
<feature type="region of interest" description="Disordered" evidence="1">
    <location>
        <begin position="473"/>
        <end position="524"/>
    </location>
</feature>
<dbReference type="EMBL" id="CABFNO020001467">
    <property type="protein sequence ID" value="CAG9989690.1"/>
    <property type="molecule type" value="Genomic_DNA"/>
</dbReference>
<evidence type="ECO:0000313" key="3">
    <source>
        <dbReference type="Proteomes" id="UP000754883"/>
    </source>
</evidence>
<comment type="caution">
    <text evidence="2">The sequence shown here is derived from an EMBL/GenBank/DDBJ whole genome shotgun (WGS) entry which is preliminary data.</text>
</comment>
<proteinExistence type="predicted"/>
<accession>A0A9N9UFL7</accession>
<reference evidence="2" key="1">
    <citation type="submission" date="2021-10" db="EMBL/GenBank/DDBJ databases">
        <authorList>
            <person name="Piombo E."/>
        </authorList>
    </citation>
    <scope>NUCLEOTIDE SEQUENCE</scope>
</reference>
<organism evidence="2 3">
    <name type="scientific">Clonostachys byssicola</name>
    <dbReference type="NCBI Taxonomy" id="160290"/>
    <lineage>
        <taxon>Eukaryota</taxon>
        <taxon>Fungi</taxon>
        <taxon>Dikarya</taxon>
        <taxon>Ascomycota</taxon>
        <taxon>Pezizomycotina</taxon>
        <taxon>Sordariomycetes</taxon>
        <taxon>Hypocreomycetidae</taxon>
        <taxon>Hypocreales</taxon>
        <taxon>Bionectriaceae</taxon>
        <taxon>Clonostachys</taxon>
    </lineage>
</organism>
<feature type="compositionally biased region" description="Gly residues" evidence="1">
    <location>
        <begin position="542"/>
        <end position="555"/>
    </location>
</feature>
<dbReference type="Proteomes" id="UP000754883">
    <property type="component" value="Unassembled WGS sequence"/>
</dbReference>
<evidence type="ECO:0000256" key="1">
    <source>
        <dbReference type="SAM" id="MobiDB-lite"/>
    </source>
</evidence>
<gene>
    <name evidence="2" type="ORF">CBYS24578_00005340</name>
</gene>
<feature type="compositionally biased region" description="Basic and acidic residues" evidence="1">
    <location>
        <begin position="556"/>
        <end position="567"/>
    </location>
</feature>
<name>A0A9N9UFL7_9HYPO</name>
<sequence>MITLQARKLADGFDTSTRQLIHLDSPNALNLQQLVLIPIPNTSLDAPQHIQGGNNPSAIPPQSENIHQASKHAIENEEHLAPVAEKLLASSVGQFIRQRPALELDLYEKKGFMPRLRDILAQHVRYPRVLVDVAEEGPLGLLDWKRSIFCGGGAGGFEDGASVRAGADLQERLESFLGKLVSVLNLTELCRGFRLVGPGRLLSGFLHCRRHLFNRCGVLDSLPPRLGTALAQTGEGGTGVGNSAGDAAAANKGVLVGEVAALDGADGDFVGGAAEVDVVGDDVAGGVGVAEDDGALGVGELGGLNENLSAETGVDGVVDDALVQGVVDVDGAEADGGATRVDVGPVDVGVGDGQVALVLALVGVGVADQGGLPVVVDLGVGDSDIVGRVGDVEETVVVVLAGAQVAAEVDVVDPDVGGGINADGVTVRGLDLGDLEVADDDVLDLPDVESNALKRGTARGTDNGFVRRRADLAGASDGTGNDNHSRAIGLGSGAEGSKVADGGGGTAGTTGRATVGTGKTEAGGLGDGGTLLKAALVDLVDGRGGAGKSEAGQGGERSDLGELHVDCFNESGTGP</sequence>
<evidence type="ECO:0000313" key="2">
    <source>
        <dbReference type="EMBL" id="CAG9989690.1"/>
    </source>
</evidence>
<feature type="compositionally biased region" description="Low complexity" evidence="1">
    <location>
        <begin position="509"/>
        <end position="520"/>
    </location>
</feature>
<keyword evidence="3" id="KW-1185">Reference proteome</keyword>